<dbReference type="EMBL" id="JAVRQU010000002">
    <property type="protein sequence ID" value="KAK5706733.1"/>
    <property type="molecule type" value="Genomic_DNA"/>
</dbReference>
<organism evidence="6 7">
    <name type="scientific">Elasticomyces elasticus</name>
    <dbReference type="NCBI Taxonomy" id="574655"/>
    <lineage>
        <taxon>Eukaryota</taxon>
        <taxon>Fungi</taxon>
        <taxon>Dikarya</taxon>
        <taxon>Ascomycota</taxon>
        <taxon>Pezizomycotina</taxon>
        <taxon>Dothideomycetes</taxon>
        <taxon>Dothideomycetidae</taxon>
        <taxon>Mycosphaerellales</taxon>
        <taxon>Teratosphaeriaceae</taxon>
        <taxon>Elasticomyces</taxon>
    </lineage>
</organism>
<evidence type="ECO:0000313" key="6">
    <source>
        <dbReference type="EMBL" id="KAK5706733.1"/>
    </source>
</evidence>
<dbReference type="Proteomes" id="UP001310594">
    <property type="component" value="Unassembled WGS sequence"/>
</dbReference>
<gene>
    <name evidence="6" type="ORF">LTR97_001723</name>
</gene>
<evidence type="ECO:0000259" key="5">
    <source>
        <dbReference type="Pfam" id="PF01778"/>
    </source>
</evidence>
<proteinExistence type="inferred from homology"/>
<evidence type="ECO:0000313" key="7">
    <source>
        <dbReference type="Proteomes" id="UP001310594"/>
    </source>
</evidence>
<evidence type="ECO:0000256" key="1">
    <source>
        <dbReference type="ARBA" id="ARBA00007926"/>
    </source>
</evidence>
<feature type="compositionally biased region" description="Basic and acidic residues" evidence="4">
    <location>
        <begin position="131"/>
        <end position="143"/>
    </location>
</feature>
<dbReference type="InterPro" id="IPR029004">
    <property type="entry name" value="Ribosomal_eL28/Mak16"/>
</dbReference>
<protein>
    <recommendedName>
        <fullName evidence="5">Ribosomal eL28/Mak16 domain-containing protein</fullName>
    </recommendedName>
</protein>
<dbReference type="Pfam" id="PF01778">
    <property type="entry name" value="Ribosomal_L28e"/>
    <property type="match status" value="1"/>
</dbReference>
<dbReference type="PANTHER" id="PTHR10544">
    <property type="entry name" value="60S RIBOSOMAL PROTEIN L28"/>
    <property type="match status" value="1"/>
</dbReference>
<evidence type="ECO:0000256" key="2">
    <source>
        <dbReference type="ARBA" id="ARBA00022980"/>
    </source>
</evidence>
<name>A0AAN7ZQL8_9PEZI</name>
<dbReference type="GO" id="GO:1990904">
    <property type="term" value="C:ribonucleoprotein complex"/>
    <property type="evidence" value="ECO:0007669"/>
    <property type="project" value="UniProtKB-KW"/>
</dbReference>
<keyword evidence="2" id="KW-0689">Ribosomal protein</keyword>
<evidence type="ECO:0000256" key="3">
    <source>
        <dbReference type="ARBA" id="ARBA00023274"/>
    </source>
</evidence>
<dbReference type="Gene3D" id="3.30.390.110">
    <property type="match status" value="1"/>
</dbReference>
<comment type="similarity">
    <text evidence="1">Belongs to the eukaryotic ribosomal protein eL28 family.</text>
</comment>
<reference evidence="6" key="1">
    <citation type="submission" date="2023-08" db="EMBL/GenBank/DDBJ databases">
        <title>Black Yeasts Isolated from many extreme environments.</title>
        <authorList>
            <person name="Coleine C."/>
            <person name="Stajich J.E."/>
            <person name="Selbmann L."/>
        </authorList>
    </citation>
    <scope>NUCLEOTIDE SEQUENCE</scope>
    <source>
        <strain evidence="6">CCFEE 5810</strain>
    </source>
</reference>
<dbReference type="GO" id="GO:0006412">
    <property type="term" value="P:translation"/>
    <property type="evidence" value="ECO:0007669"/>
    <property type="project" value="InterPro"/>
</dbReference>
<feature type="domain" description="Ribosomal eL28/Mak16" evidence="5">
    <location>
        <begin position="12"/>
        <end position="128"/>
    </location>
</feature>
<sequence length="160" mass="17498">MATQIENISPDVVYAITRNRNAFLVKRNNTGGLQFSRDPLNLTNKHSRKYAGYCNPQAIGIRADGNTVEVVTKLPNRMNKPATQLQLSSFSSSTPSRKLYKSVVNSTAKKGYRADLRAEAVARASAVKLSQAEKKDVKREVKLRGSKARKAAEAEAASSS</sequence>
<dbReference type="AlphaFoldDB" id="A0AAN7ZQL8"/>
<dbReference type="GO" id="GO:0003735">
    <property type="term" value="F:structural constituent of ribosome"/>
    <property type="evidence" value="ECO:0007669"/>
    <property type="project" value="InterPro"/>
</dbReference>
<evidence type="ECO:0000256" key="4">
    <source>
        <dbReference type="SAM" id="MobiDB-lite"/>
    </source>
</evidence>
<comment type="caution">
    <text evidence="6">The sequence shown here is derived from an EMBL/GenBank/DDBJ whole genome shotgun (WGS) entry which is preliminary data.</text>
</comment>
<accession>A0AAN7ZQL8</accession>
<keyword evidence="3" id="KW-0687">Ribonucleoprotein</keyword>
<feature type="region of interest" description="Disordered" evidence="4">
    <location>
        <begin position="127"/>
        <end position="160"/>
    </location>
</feature>
<dbReference type="GO" id="GO:0005840">
    <property type="term" value="C:ribosome"/>
    <property type="evidence" value="ECO:0007669"/>
    <property type="project" value="UniProtKB-KW"/>
</dbReference>
<dbReference type="InterPro" id="IPR002672">
    <property type="entry name" value="Ribosomal_eL28"/>
</dbReference>